<gene>
    <name evidence="3" type="primary">5577195</name>
</gene>
<dbReference type="OrthoDB" id="551053at2759"/>
<feature type="compositionally biased region" description="Polar residues" evidence="2">
    <location>
        <begin position="11"/>
        <end position="24"/>
    </location>
</feature>
<protein>
    <submittedName>
        <fullName evidence="3">Uncharacterized protein</fullName>
    </submittedName>
</protein>
<feature type="coiled-coil region" evidence="1">
    <location>
        <begin position="137"/>
        <end position="241"/>
    </location>
</feature>
<evidence type="ECO:0000313" key="4">
    <source>
        <dbReference type="Proteomes" id="UP000008820"/>
    </source>
</evidence>
<evidence type="ECO:0000256" key="2">
    <source>
        <dbReference type="SAM" id="MobiDB-lite"/>
    </source>
</evidence>
<dbReference type="AlphaFoldDB" id="A0A6I8TMV0"/>
<feature type="coiled-coil region" evidence="1">
    <location>
        <begin position="24"/>
        <end position="58"/>
    </location>
</feature>
<feature type="coiled-coil region" evidence="1">
    <location>
        <begin position="317"/>
        <end position="351"/>
    </location>
</feature>
<dbReference type="GO" id="GO:0045162">
    <property type="term" value="P:clustering of voltage-gated sodium channels"/>
    <property type="evidence" value="ECO:0007669"/>
    <property type="project" value="InterPro"/>
</dbReference>
<sequence length="503" mass="56935">MSFRHPRENNGAVTQNDPVESNPITSIDELYRSIQREIQSYREEHNSIRADLRRLIQSNQAFGGAGAEVVDNGCVGFDPENYNRISNEVIGNLKNQLEIVSEEKNTLESLWKSSQKTIQILELEIGEYRRQLRQPSDNRLQNLRQQYTAALQLLEQNLLSLRTKLAERTEENKRLQVASAAEQEKLRAAERDLAALQAEHQKLQSTVEERHSLESRLGTDLERTMREKAELEVLLDQANALARQHMSRENQALIKVQEALQIADTAIEEKNSVAAREKGVREECDFLATTIGQVMEQAAQRVEQEMNALRLGYQSRISALERQLEQMKGSLEQQRDKTNQSESRARALEDKFKGLIVTNQNLDADLHAASKLIIEMELKLEAFQKTMTKEREISKTSQAREQDLNRLLQTNEQLKDRWKSEMLTLTDGLHRKLEALRRENCMLKAENNQLRDQQLLARGTVGSPSGAGADPTEFVLRTTKLPPALVPPSSVSGSVSGPGGGVN</sequence>
<feature type="coiled-coil region" evidence="1">
    <location>
        <begin position="397"/>
        <end position="453"/>
    </location>
</feature>
<organism evidence="3 4">
    <name type="scientific">Aedes aegypti</name>
    <name type="common">Yellowfever mosquito</name>
    <name type="synonym">Culex aegypti</name>
    <dbReference type="NCBI Taxonomy" id="7159"/>
    <lineage>
        <taxon>Eukaryota</taxon>
        <taxon>Metazoa</taxon>
        <taxon>Ecdysozoa</taxon>
        <taxon>Arthropoda</taxon>
        <taxon>Hexapoda</taxon>
        <taxon>Insecta</taxon>
        <taxon>Pterygota</taxon>
        <taxon>Neoptera</taxon>
        <taxon>Endopterygota</taxon>
        <taxon>Diptera</taxon>
        <taxon>Nematocera</taxon>
        <taxon>Culicoidea</taxon>
        <taxon>Culicidae</taxon>
        <taxon>Culicinae</taxon>
        <taxon>Aedini</taxon>
        <taxon>Aedes</taxon>
        <taxon>Stegomyia</taxon>
    </lineage>
</organism>
<dbReference type="EnsemblMetazoa" id="AAEL013415-RB">
    <property type="protein sequence ID" value="AAEL013415-PB"/>
    <property type="gene ID" value="AAEL013415"/>
</dbReference>
<name>A0A6I8TMV0_AEDAE</name>
<dbReference type="PANTHER" id="PTHR35970:SF1">
    <property type="entry name" value="SODIUM CHANNEL AND CLATHRIN LINKER 1"/>
    <property type="match status" value="1"/>
</dbReference>
<feature type="region of interest" description="Disordered" evidence="2">
    <location>
        <begin position="1"/>
        <end position="24"/>
    </location>
</feature>
<dbReference type="PANTHER" id="PTHR35970">
    <property type="entry name" value="SODIUM CHANNEL AND CLATHRIN LINKER 1"/>
    <property type="match status" value="1"/>
</dbReference>
<dbReference type="InterPro" id="IPR038911">
    <property type="entry name" value="SCLT1"/>
</dbReference>
<dbReference type="FunCoup" id="A0A6I8TMV0">
    <property type="interactions" value="121"/>
</dbReference>
<dbReference type="InParanoid" id="A0A6I8TMV0"/>
<dbReference type="GO" id="GO:0060271">
    <property type="term" value="P:cilium assembly"/>
    <property type="evidence" value="ECO:0007669"/>
    <property type="project" value="TreeGrafter"/>
</dbReference>
<feature type="region of interest" description="Disordered" evidence="2">
    <location>
        <begin position="481"/>
        <end position="503"/>
    </location>
</feature>
<evidence type="ECO:0000313" key="3">
    <source>
        <dbReference type="EnsemblMetazoa" id="AAEL013415-PB"/>
    </source>
</evidence>
<proteinExistence type="predicted"/>
<evidence type="ECO:0000256" key="1">
    <source>
        <dbReference type="SAM" id="Coils"/>
    </source>
</evidence>
<dbReference type="Proteomes" id="UP000008820">
    <property type="component" value="Chromosome 1"/>
</dbReference>
<reference evidence="3" key="2">
    <citation type="submission" date="2020-05" db="UniProtKB">
        <authorList>
            <consortium name="EnsemblMetazoa"/>
        </authorList>
    </citation>
    <scope>IDENTIFICATION</scope>
    <source>
        <strain evidence="3">LVP_AGWG</strain>
    </source>
</reference>
<dbReference type="GO" id="GO:0005814">
    <property type="term" value="C:centriole"/>
    <property type="evidence" value="ECO:0007669"/>
    <property type="project" value="TreeGrafter"/>
</dbReference>
<reference evidence="3 4" key="1">
    <citation type="submission" date="2017-06" db="EMBL/GenBank/DDBJ databases">
        <title>Aedes aegypti genome working group (AGWG) sequencing and assembly.</title>
        <authorList>
            <consortium name="Aedes aegypti Genome Working Group (AGWG)"/>
            <person name="Matthews B.J."/>
        </authorList>
    </citation>
    <scope>NUCLEOTIDE SEQUENCE [LARGE SCALE GENOMIC DNA]</scope>
    <source>
        <strain evidence="3 4">LVP_AGWG</strain>
    </source>
</reference>
<keyword evidence="1" id="KW-0175">Coiled coil</keyword>
<accession>A0A6I8TMV0</accession>
<keyword evidence="4" id="KW-1185">Reference proteome</keyword>